<dbReference type="Proteomes" id="UP000799755">
    <property type="component" value="Unassembled WGS sequence"/>
</dbReference>
<organism evidence="1 2">
    <name type="scientific">Lindgomyces ingoldianus</name>
    <dbReference type="NCBI Taxonomy" id="673940"/>
    <lineage>
        <taxon>Eukaryota</taxon>
        <taxon>Fungi</taxon>
        <taxon>Dikarya</taxon>
        <taxon>Ascomycota</taxon>
        <taxon>Pezizomycotina</taxon>
        <taxon>Dothideomycetes</taxon>
        <taxon>Pleosporomycetidae</taxon>
        <taxon>Pleosporales</taxon>
        <taxon>Lindgomycetaceae</taxon>
        <taxon>Lindgomyces</taxon>
    </lineage>
</organism>
<keyword evidence="2" id="KW-1185">Reference proteome</keyword>
<reference evidence="1" key="1">
    <citation type="journal article" date="2020" name="Stud. Mycol.">
        <title>101 Dothideomycetes genomes: a test case for predicting lifestyles and emergence of pathogens.</title>
        <authorList>
            <person name="Haridas S."/>
            <person name="Albert R."/>
            <person name="Binder M."/>
            <person name="Bloem J."/>
            <person name="Labutti K."/>
            <person name="Salamov A."/>
            <person name="Andreopoulos B."/>
            <person name="Baker S."/>
            <person name="Barry K."/>
            <person name="Bills G."/>
            <person name="Bluhm B."/>
            <person name="Cannon C."/>
            <person name="Castanera R."/>
            <person name="Culley D."/>
            <person name="Daum C."/>
            <person name="Ezra D."/>
            <person name="Gonzalez J."/>
            <person name="Henrissat B."/>
            <person name="Kuo A."/>
            <person name="Liang C."/>
            <person name="Lipzen A."/>
            <person name="Lutzoni F."/>
            <person name="Magnuson J."/>
            <person name="Mondo S."/>
            <person name="Nolan M."/>
            <person name="Ohm R."/>
            <person name="Pangilinan J."/>
            <person name="Park H.-J."/>
            <person name="Ramirez L."/>
            <person name="Alfaro M."/>
            <person name="Sun H."/>
            <person name="Tritt A."/>
            <person name="Yoshinaga Y."/>
            <person name="Zwiers L.-H."/>
            <person name="Turgeon B."/>
            <person name="Goodwin S."/>
            <person name="Spatafora J."/>
            <person name="Crous P."/>
            <person name="Grigoriev I."/>
        </authorList>
    </citation>
    <scope>NUCLEOTIDE SEQUENCE</scope>
    <source>
        <strain evidence="1">ATCC 200398</strain>
    </source>
</reference>
<evidence type="ECO:0000313" key="2">
    <source>
        <dbReference type="Proteomes" id="UP000799755"/>
    </source>
</evidence>
<sequence length="929" mass="106743">MASNDSLKLLLKSIRRENSDLRWFVPHNALVKVMVRENLRSTLKDQIKPYHIEETLKSIIRTGTKIFAILVLIDHVPKVQCFIEKDQLRDQRLPFTVDELKTIVDDICAIDFFEKQSEFLVPEFFQGMLTRRLNERTVMPFTKDSRIGAGSFGKVYEICFHPDHQLLEPCFQQRLVRKEIEDENMHEVELENLSILSLLKHPNILDLLASYKHKGKCNLIFPYASGGNLADTLSGQVEQPQLQHQENMWIAIAGLASGIEAFHDFVEEKVDLRLTGFHHDLRPRNILISGDKLILADFGLSRFKNAQENSDTNFKIGSGDYIAPECEDIEGNFEKFRIHRSSDIWSLGCILIETGVYLSFGVSELSEFRKERKFKVPSLSGRYRTFSLFHYGLDKENPTVCKWLCKLDALGQHTFHKFVELCRKTLNLDHNRRPKAREVASKLQEIATLALYQQIDELFISAYLPKEDSPTDCLFEHIRFRGWFWTLYGDLVDCLPHFSITDFENVIDILRHMRNQLNGILSIPRDLPSPWRAIGHLNDQLYQFLSPQQQQICRAWLTATLTREPSVSLDSAPYVRQKDIRIRVSLGQMNHLANEHLERDKNHRQLNPSDIEIGSRFGDHNFGTIDKPADKPPVLIEWRTYNLAYVDERVNQEMFSRVELITDLLGTEKPGEFRSLNCKGFFHDVGRRAFGMVFDLPSPYPLQIEPISLGTLITRTQRISSQPVLDGKFRLAYILARAILEFHSVAWLHKRLNSSNIAFFPNAGESVDDYVCRPFIIGFNHSRPNDPKAFTHGFSGADEKFYQHPVYLSGDSKYIAEYDYYSLGLVLLEIGLWGTLEDFGRKYLDASAEAMRKALISSRVPLLGKTMGLMFQHIVQTCLESRFCDSVEEQNEDISVPVILAFNNAVVSQLRKACLALDSSGTIDIDVAQ</sequence>
<comment type="caution">
    <text evidence="1">The sequence shown here is derived from an EMBL/GenBank/DDBJ whole genome shotgun (WGS) entry which is preliminary data.</text>
</comment>
<gene>
    <name evidence="1" type="ORF">BDR25DRAFT_304718</name>
</gene>
<protein>
    <submittedName>
        <fullName evidence="1">Kinase-like protein</fullName>
    </submittedName>
</protein>
<name>A0ACB6QQ89_9PLEO</name>
<accession>A0ACB6QQ89</accession>
<evidence type="ECO:0000313" key="1">
    <source>
        <dbReference type="EMBL" id="KAF2468700.1"/>
    </source>
</evidence>
<proteinExistence type="predicted"/>
<dbReference type="EMBL" id="MU003514">
    <property type="protein sequence ID" value="KAF2468700.1"/>
    <property type="molecule type" value="Genomic_DNA"/>
</dbReference>